<comment type="caution">
    <text evidence="7">The sequence shown here is derived from an EMBL/GenBank/DDBJ whole genome shotgun (WGS) entry which is preliminary data.</text>
</comment>
<feature type="binding site" evidence="5">
    <location>
        <position position="486"/>
    </location>
    <ligand>
        <name>a divalent metal cation</name>
        <dbReference type="ChEBI" id="CHEBI:60240"/>
        <label>2</label>
        <note>catalytic</note>
    </ligand>
</feature>
<keyword evidence="1 5" id="KW-0031">Aminopeptidase</keyword>
<dbReference type="AlphaFoldDB" id="A0A9W5WW21"/>
<evidence type="ECO:0000256" key="4">
    <source>
        <dbReference type="ARBA" id="ARBA00022801"/>
    </source>
</evidence>
<dbReference type="PANTHER" id="PTHR43330:SF7">
    <property type="entry name" value="METHIONINE AMINOPEPTIDASE 1"/>
    <property type="match status" value="1"/>
</dbReference>
<feature type="domain" description="Peptidase M24" evidence="6">
    <location>
        <begin position="438"/>
        <end position="555"/>
    </location>
</feature>
<feature type="binding site" evidence="5">
    <location>
        <position position="250"/>
    </location>
    <ligand>
        <name>a divalent metal cation</name>
        <dbReference type="ChEBI" id="CHEBI:60240"/>
        <label>1</label>
    </ligand>
</feature>
<keyword evidence="2 5" id="KW-0645">Protease</keyword>
<feature type="domain" description="Peptidase M24" evidence="6">
    <location>
        <begin position="167"/>
        <end position="270"/>
    </location>
</feature>
<gene>
    <name evidence="7" type="ORF">BaOVIS_028730</name>
</gene>
<accession>A0A9W5WW21</accession>
<evidence type="ECO:0000313" key="7">
    <source>
        <dbReference type="EMBL" id="GFE55469.1"/>
    </source>
</evidence>
<dbReference type="InterPro" id="IPR036005">
    <property type="entry name" value="Creatinase/aminopeptidase-like"/>
</dbReference>
<feature type="binding site" evidence="5">
    <location>
        <position position="493"/>
    </location>
    <ligand>
        <name>substrate</name>
    </ligand>
</feature>
<dbReference type="HAMAP" id="MF_01974">
    <property type="entry name" value="MetAP_1"/>
    <property type="match status" value="1"/>
</dbReference>
<evidence type="ECO:0000313" key="8">
    <source>
        <dbReference type="Proteomes" id="UP001057455"/>
    </source>
</evidence>
<comment type="caution">
    <text evidence="5">Lacks conserved residue(s) required for the propagation of feature annotation.</text>
</comment>
<reference evidence="7" key="1">
    <citation type="submission" date="2019-12" db="EMBL/GenBank/DDBJ databases">
        <title>Genome sequence of Babesia ovis.</title>
        <authorList>
            <person name="Yamagishi J."/>
            <person name="Sevinc F."/>
            <person name="Xuan X."/>
        </authorList>
    </citation>
    <scope>NUCLEOTIDE SEQUENCE</scope>
    <source>
        <strain evidence="7">Selcuk</strain>
    </source>
</reference>
<feature type="binding site" evidence="5">
    <location>
        <position position="518"/>
    </location>
    <ligand>
        <name>a divalent metal cation</name>
        <dbReference type="ChEBI" id="CHEBI:60240"/>
        <label>2</label>
        <note>catalytic</note>
    </ligand>
</feature>
<dbReference type="Gene3D" id="3.90.230.10">
    <property type="entry name" value="Creatinase/methionine aminopeptidase superfamily"/>
    <property type="match status" value="2"/>
</dbReference>
<sequence>MGTISTVLPVSKAFISQYNRQSANVEHGREVWNGHGVVEGWHKRHTPVYSQKHVLQKERYIRRPGPEGFGVKKEPVKQHTTNRTKEIQQEFAKKYPNATIKQLWDVFEYTGPIKKGIVTGRLLPGKGIERPNYYKSGTPTYVDYPREEDYRGEHDQRGTIKNQQEIEGIRKACLIAREVLDAVEPYIVEGIFTDDIDRLVHKLCRIKGVYPSPLNYQGFPKSVCTSVNEVACHGIPDSTVLAAGDLINVDVTVYANGYHGDVSETYMVMPSKHGKLARRPVDIGMYEHNKMRYHAKFHDNIWDAGHYIMMELSMLQSMDAAVRRLGPSDGWEQLFQLMYTIDTEREPLFLTRRENELKSIGSRIVSGIEKLYISEEESGHYEGRVVGVPASQIPTYAGQQKKYTTIENPETLRHIFYRNDPDRHKKPYLFSHTFVEDVEMMKITYEALMKAVDICAPGVKLKEVGRVITEHVEEHGYKVLPNLVGHGIGRNFHENPIVDHGINDSEVVMEPGMVFTIEPIVTSSEDCITWPDGWTMATNDGKKTAQFEHTILITQNGHEILTKRLPSSPPLFWEQNKQLIN</sequence>
<comment type="catalytic activity">
    <reaction evidence="5">
        <text>Release of N-terminal amino acids, preferentially methionine, from peptides and arylamides.</text>
        <dbReference type="EC" id="3.4.11.18"/>
    </reaction>
</comment>
<dbReference type="GO" id="GO:0004239">
    <property type="term" value="F:initiator methionyl aminopeptidase activity"/>
    <property type="evidence" value="ECO:0007669"/>
    <property type="project" value="UniProtKB-UniRule"/>
</dbReference>
<keyword evidence="3 5" id="KW-0479">Metal-binding</keyword>
<dbReference type="GO" id="GO:0070006">
    <property type="term" value="F:metalloaminopeptidase activity"/>
    <property type="evidence" value="ECO:0007669"/>
    <property type="project" value="UniProtKB-UniRule"/>
</dbReference>
<feature type="binding site" evidence="5">
    <location>
        <position position="548"/>
    </location>
    <ligand>
        <name>a divalent metal cation</name>
        <dbReference type="ChEBI" id="CHEBI:60240"/>
        <label>1</label>
    </ligand>
</feature>
<proteinExistence type="inferred from homology"/>
<dbReference type="InterPro" id="IPR001714">
    <property type="entry name" value="Pept_M24_MAP"/>
</dbReference>
<dbReference type="InterPro" id="IPR000994">
    <property type="entry name" value="Pept_M24"/>
</dbReference>
<organism evidence="7 8">
    <name type="scientific">Babesia ovis</name>
    <dbReference type="NCBI Taxonomy" id="5869"/>
    <lineage>
        <taxon>Eukaryota</taxon>
        <taxon>Sar</taxon>
        <taxon>Alveolata</taxon>
        <taxon>Apicomplexa</taxon>
        <taxon>Aconoidasida</taxon>
        <taxon>Piroplasmida</taxon>
        <taxon>Babesiidae</taxon>
        <taxon>Babesia</taxon>
    </lineage>
</organism>
<dbReference type="Pfam" id="PF00557">
    <property type="entry name" value="Peptidase_M24"/>
    <property type="match status" value="2"/>
</dbReference>
<dbReference type="PRINTS" id="PR00599">
    <property type="entry name" value="MAPEPTIDASE"/>
</dbReference>
<dbReference type="GO" id="GO:0046872">
    <property type="term" value="F:metal ion binding"/>
    <property type="evidence" value="ECO:0007669"/>
    <property type="project" value="UniProtKB-UniRule"/>
</dbReference>
<dbReference type="PANTHER" id="PTHR43330">
    <property type="entry name" value="METHIONINE AMINOPEPTIDASE"/>
    <property type="match status" value="1"/>
</dbReference>
<keyword evidence="4 5" id="KW-0378">Hydrolase</keyword>
<dbReference type="GO" id="GO:0006508">
    <property type="term" value="P:proteolysis"/>
    <property type="evidence" value="ECO:0007669"/>
    <property type="project" value="UniProtKB-KW"/>
</dbReference>
<dbReference type="EMBL" id="BLIY01000022">
    <property type="protein sequence ID" value="GFE55469.1"/>
    <property type="molecule type" value="Genomic_DNA"/>
</dbReference>
<dbReference type="GO" id="GO:0005829">
    <property type="term" value="C:cytosol"/>
    <property type="evidence" value="ECO:0007669"/>
    <property type="project" value="TreeGrafter"/>
</dbReference>
<comment type="similarity">
    <text evidence="5">Belongs to the peptidase M24A family. Methionine aminopeptidase type 1 subfamily.</text>
</comment>
<comment type="cofactor">
    <cofactor evidence="5">
        <name>Co(2+)</name>
        <dbReference type="ChEBI" id="CHEBI:48828"/>
    </cofactor>
    <cofactor evidence="5">
        <name>Zn(2+)</name>
        <dbReference type="ChEBI" id="CHEBI:29105"/>
    </cofactor>
    <cofactor evidence="5">
        <name>Mn(2+)</name>
        <dbReference type="ChEBI" id="CHEBI:29035"/>
    </cofactor>
    <cofactor evidence="5">
        <name>Fe(2+)</name>
        <dbReference type="ChEBI" id="CHEBI:29033"/>
    </cofactor>
    <text evidence="5">Binds 2 divalent metal cations per subunit. Has a high-affinity and a low affinity metal-binding site. The true nature of the physiological cofactor is under debate. The enzyme is active with cobalt, zinc, manganese or divalent iron ions. Most likely, methionine aminopeptidases function as mononuclear Fe(2+)-metalloproteases under physiological conditions, and the catalytically relevant metal-binding site has been assigned to the histidine-containing high-affinity site.</text>
</comment>
<feature type="binding site" evidence="5">
    <location>
        <position position="233"/>
    </location>
    <ligand>
        <name>substrate</name>
    </ligand>
</feature>
<dbReference type="Proteomes" id="UP001057455">
    <property type="component" value="Unassembled WGS sequence"/>
</dbReference>
<name>A0A9W5WW21_BABOV</name>
<evidence type="ECO:0000256" key="1">
    <source>
        <dbReference type="ARBA" id="ARBA00022438"/>
    </source>
</evidence>
<dbReference type="InterPro" id="IPR002467">
    <property type="entry name" value="Pept_M24A_MAP1"/>
</dbReference>
<protein>
    <submittedName>
        <fullName evidence="7">Methionine aminopeptidase</fullName>
    </submittedName>
</protein>
<dbReference type="CDD" id="cd01086">
    <property type="entry name" value="MetAP1"/>
    <property type="match status" value="1"/>
</dbReference>
<dbReference type="OrthoDB" id="3209743at2759"/>
<feature type="binding site" evidence="5">
    <location>
        <position position="548"/>
    </location>
    <ligand>
        <name>a divalent metal cation</name>
        <dbReference type="ChEBI" id="CHEBI:60240"/>
        <label>2</label>
        <note>catalytic</note>
    </ligand>
</feature>
<dbReference type="SUPFAM" id="SSF55920">
    <property type="entry name" value="Creatinase/aminopeptidase"/>
    <property type="match status" value="2"/>
</dbReference>
<evidence type="ECO:0000256" key="2">
    <source>
        <dbReference type="ARBA" id="ARBA00022670"/>
    </source>
</evidence>
<evidence type="ECO:0000259" key="6">
    <source>
        <dbReference type="Pfam" id="PF00557"/>
    </source>
</evidence>
<evidence type="ECO:0000256" key="3">
    <source>
        <dbReference type="ARBA" id="ARBA00022723"/>
    </source>
</evidence>
<keyword evidence="8" id="KW-1185">Reference proteome</keyword>
<evidence type="ECO:0000256" key="5">
    <source>
        <dbReference type="HAMAP-Rule" id="MF_03174"/>
    </source>
</evidence>